<organism evidence="1 2">
    <name type="scientific">Aeromonas phage pIS4-A</name>
    <dbReference type="NCBI Taxonomy" id="754050"/>
    <lineage>
        <taxon>Viruses</taxon>
        <taxon>Duplodnaviria</taxon>
        <taxon>Heunggongvirae</taxon>
        <taxon>Uroviricota</taxon>
        <taxon>Caudoviricetes</taxon>
        <taxon>Roufvirus</taxon>
        <taxon>Roufvirus pIS4A</taxon>
    </lineage>
</organism>
<protein>
    <submittedName>
        <fullName evidence="1">Uncharacterized protein</fullName>
    </submittedName>
</protein>
<dbReference type="EMBL" id="JF974294">
    <property type="protein sequence ID" value="AGN34058.1"/>
    <property type="molecule type" value="Genomic_DNA"/>
</dbReference>
<sequence length="52" mass="6094">MLWSDIRAACEEADFLYEETGKHHAVIQVGSMMIVVEHNSMLRNMYSTTRYQ</sequence>
<dbReference type="Proteomes" id="UP000221746">
    <property type="component" value="Segment"/>
</dbReference>
<accession>R9TMF0</accession>
<keyword evidence="2" id="KW-1185">Reference proteome</keyword>
<proteinExistence type="predicted"/>
<gene>
    <name evidence="1" type="ORF">AEPG_00011</name>
</gene>
<evidence type="ECO:0000313" key="2">
    <source>
        <dbReference type="Proteomes" id="UP000221746"/>
    </source>
</evidence>
<evidence type="ECO:0000313" key="1">
    <source>
        <dbReference type="EMBL" id="AGN34058.1"/>
    </source>
</evidence>
<name>R9TMF0_9CAUD</name>
<reference evidence="1 2" key="1">
    <citation type="submission" date="2010-11" db="EMBL/GenBank/DDBJ databases">
        <title>The Genome Sequence of Aeromonas phage pIS4-A.</title>
        <authorList>
            <consortium name="The Broad Institute Genome Sequencing Platform"/>
            <person name="Henn M.R."/>
            <person name="Wolf A."/>
            <person name="Jost G."/>
            <person name="Levin J."/>
            <person name="Malboeuf C."/>
            <person name="Casali M."/>
            <person name="Russ C."/>
            <person name="Lennon N."/>
            <person name="Chapman S.B."/>
            <person name="Erlich R."/>
            <person name="Young S.K."/>
            <person name="Yandava C."/>
            <person name="Zeng Q."/>
            <person name="Alvarado L."/>
            <person name="Anderson S."/>
            <person name="Berlin A."/>
            <person name="Chen Z."/>
            <person name="Freedman E."/>
            <person name="Gellesch M."/>
            <person name="Goldberg J."/>
            <person name="Green L."/>
            <person name="Griggs A."/>
            <person name="Gujja S."/>
            <person name="Heilman E.R."/>
            <person name="Heiman D."/>
            <person name="Hollinger A."/>
            <person name="Howarth C."/>
            <person name="Larson L."/>
            <person name="Mehta T."/>
            <person name="Pearson M."/>
            <person name="Roberts A."/>
            <person name="Ryan E."/>
            <person name="Saif S."/>
            <person name="Shea T."/>
            <person name="Shenoy N."/>
            <person name="Sisk P."/>
            <person name="Stolte C."/>
            <person name="Sykes S."/>
            <person name="White J."/>
            <person name="Haas B."/>
            <person name="Nusbaum C."/>
            <person name="Birren B."/>
        </authorList>
    </citation>
    <scope>NUCLEOTIDE SEQUENCE [LARGE SCALE GENOMIC DNA]</scope>
    <source>
        <strain evidence="2">pIS4-A</strain>
    </source>
</reference>